<reference evidence="2" key="1">
    <citation type="submission" date="2023-03" db="EMBL/GenBank/DDBJ databases">
        <title>Actinorhabdospora filicis NBRC 111898.</title>
        <authorList>
            <person name="Ichikawa N."/>
            <person name="Sato H."/>
            <person name="Tonouchi N."/>
        </authorList>
    </citation>
    <scope>NUCLEOTIDE SEQUENCE</scope>
    <source>
        <strain evidence="2">NBRC 111898</strain>
    </source>
</reference>
<dbReference type="Proteomes" id="UP001165079">
    <property type="component" value="Unassembled WGS sequence"/>
</dbReference>
<evidence type="ECO:0000259" key="1">
    <source>
        <dbReference type="PROSITE" id="PS51186"/>
    </source>
</evidence>
<dbReference type="EMBL" id="BSTX01000001">
    <property type="protein sequence ID" value="GLZ77051.1"/>
    <property type="molecule type" value="Genomic_DNA"/>
</dbReference>
<feature type="domain" description="N-acetyltransferase" evidence="1">
    <location>
        <begin position="205"/>
        <end position="346"/>
    </location>
</feature>
<evidence type="ECO:0000313" key="2">
    <source>
        <dbReference type="EMBL" id="GLZ77051.1"/>
    </source>
</evidence>
<dbReference type="PANTHER" id="PTHR43072">
    <property type="entry name" value="N-ACETYLTRANSFERASE"/>
    <property type="match status" value="1"/>
</dbReference>
<dbReference type="PROSITE" id="PS51186">
    <property type="entry name" value="GNAT"/>
    <property type="match status" value="2"/>
</dbReference>
<feature type="domain" description="N-acetyltransferase" evidence="1">
    <location>
        <begin position="6"/>
        <end position="174"/>
    </location>
</feature>
<dbReference type="GO" id="GO:0016747">
    <property type="term" value="F:acyltransferase activity, transferring groups other than amino-acyl groups"/>
    <property type="evidence" value="ECO:0007669"/>
    <property type="project" value="InterPro"/>
</dbReference>
<evidence type="ECO:0000313" key="3">
    <source>
        <dbReference type="Proteomes" id="UP001165079"/>
    </source>
</evidence>
<comment type="caution">
    <text evidence="2">The sequence shown here is derived from an EMBL/GenBank/DDBJ whole genome shotgun (WGS) entry which is preliminary data.</text>
</comment>
<dbReference type="Pfam" id="PF00583">
    <property type="entry name" value="Acetyltransf_1"/>
    <property type="match status" value="2"/>
</dbReference>
<organism evidence="2 3">
    <name type="scientific">Actinorhabdospora filicis</name>
    <dbReference type="NCBI Taxonomy" id="1785913"/>
    <lineage>
        <taxon>Bacteria</taxon>
        <taxon>Bacillati</taxon>
        <taxon>Actinomycetota</taxon>
        <taxon>Actinomycetes</taxon>
        <taxon>Micromonosporales</taxon>
        <taxon>Micromonosporaceae</taxon>
        <taxon>Actinorhabdospora</taxon>
    </lineage>
</organism>
<dbReference type="AlphaFoldDB" id="A0A9W6SM09"/>
<accession>A0A9W6SM09</accession>
<dbReference type="InterPro" id="IPR016181">
    <property type="entry name" value="Acyl_CoA_acyltransferase"/>
</dbReference>
<name>A0A9W6SM09_9ACTN</name>
<keyword evidence="3" id="KW-1185">Reference proteome</keyword>
<dbReference type="Gene3D" id="3.40.630.30">
    <property type="match status" value="1"/>
</dbReference>
<protein>
    <recommendedName>
        <fullName evidence="1">N-acetyltransferase domain-containing protein</fullName>
    </recommendedName>
</protein>
<sequence>MNVEFELVDPADPVRFDEYIALLTAVKTADHPEDAHIPVSRVEELAGMRYPWPGELIEYWQVLLDGELVGSYDIGFPQLENLRTAWTGGQVHPDHRRKGIGRRMWAHALERAAAHGRSVIGSGAHRGVEGGPPRDGAGLAFLAAMGMGEKLDEAHRRVVLSTVDQADLDAMLAEAWTHAGGYRLRRWINHAPEDLVDGLAYLDGRLLQDAPMGDLDIEPEKVDRDRFREGESMLDRRMRTRFHAALQHEETGAVAAWTTFNTELEYRERAHVGVTIVDPDHRGKRLGTIAKIELQNWARLVEPAIVEIDTWNAESNAYMISINERMGYRLVESAVDFQGPVPGVAE</sequence>
<dbReference type="InterPro" id="IPR000182">
    <property type="entry name" value="GNAT_dom"/>
</dbReference>
<proteinExistence type="predicted"/>
<dbReference type="CDD" id="cd04301">
    <property type="entry name" value="NAT_SF"/>
    <property type="match status" value="1"/>
</dbReference>
<dbReference type="SUPFAM" id="SSF55729">
    <property type="entry name" value="Acyl-CoA N-acyltransferases (Nat)"/>
    <property type="match status" value="1"/>
</dbReference>
<gene>
    <name evidence="2" type="ORF">Afil01_18580</name>
</gene>